<gene>
    <name evidence="4" type="ORF">NEZAVI_LOCUS5131</name>
</gene>
<evidence type="ECO:0000256" key="3">
    <source>
        <dbReference type="SAM" id="SignalP"/>
    </source>
</evidence>
<dbReference type="AlphaFoldDB" id="A0A9P0EAP1"/>
<keyword evidence="2" id="KW-0812">Transmembrane</keyword>
<evidence type="ECO:0000313" key="5">
    <source>
        <dbReference type="Proteomes" id="UP001152798"/>
    </source>
</evidence>
<feature type="transmembrane region" description="Helical" evidence="2">
    <location>
        <begin position="414"/>
        <end position="435"/>
    </location>
</feature>
<dbReference type="OrthoDB" id="5978806at2759"/>
<evidence type="ECO:0000256" key="2">
    <source>
        <dbReference type="SAM" id="Phobius"/>
    </source>
</evidence>
<accession>A0A9P0EAP1</accession>
<evidence type="ECO:0000256" key="1">
    <source>
        <dbReference type="SAM" id="MobiDB-lite"/>
    </source>
</evidence>
<evidence type="ECO:0008006" key="6">
    <source>
        <dbReference type="Google" id="ProtNLM"/>
    </source>
</evidence>
<sequence>MGLSKLILLGLLLRQQCASHLLDWLGWGSAPQFIGSSTPLLEIPFEELGPEDKFLVEASKITGLNLSQLDVCQHKIVMKIKASCGTLSDEEIAKLSVNLLNCQADVEGRKTFPCTEEMSLKACTSDMDAETWNAYHIMSNRARAVCYAARQEEFRALAEMTVNRLVATARTHIEQMANLHERQSKLERATQIALDRISQSQHDVLASYTRLRRLESGLGTALEKDKSGLEEIGKLVTKEAESIDTILKDFKKALDDSGKELLNQKKEESTQHEKLMAGLQDSSTAIDSIIHKINTVSTILDSHNNQYSLKSKSLFSDLKELSKSINEISSSANALKHLAEQKMSFVSALIGETGENFDKAVFISLHMLCLLTAMVISSFLEFHRRLKVLVVTAGFLNTYLSINNMPYSLRLLDLYLILAGAVIVDTTIVQILRLINDKNHKPKKLLMISRKDDHTMQERELNGFKKPQSKVDEWLTEKFSDRDIYGMRNGSLTTMTPLTTKGTALLQDDQMSIVSGVSTRARKRNASPVSSVGGSSTTKITCSAVRPNGQRCKLPAKSGLVFCRIHENNR</sequence>
<dbReference type="Proteomes" id="UP001152798">
    <property type="component" value="Chromosome 3"/>
</dbReference>
<protein>
    <recommendedName>
        <fullName evidence="6">Protein brambleberry</fullName>
    </recommendedName>
</protein>
<dbReference type="InterPro" id="IPR040346">
    <property type="entry name" value="GEX1/Brambleberry"/>
</dbReference>
<name>A0A9P0EAP1_NEZVI</name>
<organism evidence="4 5">
    <name type="scientific">Nezara viridula</name>
    <name type="common">Southern green stink bug</name>
    <name type="synonym">Cimex viridulus</name>
    <dbReference type="NCBI Taxonomy" id="85310"/>
    <lineage>
        <taxon>Eukaryota</taxon>
        <taxon>Metazoa</taxon>
        <taxon>Ecdysozoa</taxon>
        <taxon>Arthropoda</taxon>
        <taxon>Hexapoda</taxon>
        <taxon>Insecta</taxon>
        <taxon>Pterygota</taxon>
        <taxon>Neoptera</taxon>
        <taxon>Paraneoptera</taxon>
        <taxon>Hemiptera</taxon>
        <taxon>Heteroptera</taxon>
        <taxon>Panheteroptera</taxon>
        <taxon>Pentatomomorpha</taxon>
        <taxon>Pentatomoidea</taxon>
        <taxon>Pentatomidae</taxon>
        <taxon>Pentatominae</taxon>
        <taxon>Nezara</taxon>
    </lineage>
</organism>
<feature type="transmembrane region" description="Helical" evidence="2">
    <location>
        <begin position="360"/>
        <end position="379"/>
    </location>
</feature>
<dbReference type="PANTHER" id="PTHR33538">
    <property type="entry name" value="PROTEIN GAMETE EXPRESSED 1"/>
    <property type="match status" value="1"/>
</dbReference>
<dbReference type="EMBL" id="OV725079">
    <property type="protein sequence ID" value="CAH1394691.1"/>
    <property type="molecule type" value="Genomic_DNA"/>
</dbReference>
<evidence type="ECO:0000313" key="4">
    <source>
        <dbReference type="EMBL" id="CAH1394691.1"/>
    </source>
</evidence>
<feature type="compositionally biased region" description="Low complexity" evidence="1">
    <location>
        <begin position="529"/>
        <end position="538"/>
    </location>
</feature>
<keyword evidence="3" id="KW-0732">Signal</keyword>
<proteinExistence type="predicted"/>
<keyword evidence="5" id="KW-1185">Reference proteome</keyword>
<feature type="chain" id="PRO_5040325034" description="Protein brambleberry" evidence="3">
    <location>
        <begin position="20"/>
        <end position="570"/>
    </location>
</feature>
<feature type="region of interest" description="Disordered" evidence="1">
    <location>
        <begin position="518"/>
        <end position="538"/>
    </location>
</feature>
<dbReference type="PANTHER" id="PTHR33538:SF1">
    <property type="entry name" value="PROTEIN BRAMBLEBERRY"/>
    <property type="match status" value="1"/>
</dbReference>
<keyword evidence="2" id="KW-0472">Membrane</keyword>
<keyword evidence="2" id="KW-1133">Transmembrane helix</keyword>
<reference evidence="4" key="1">
    <citation type="submission" date="2022-01" db="EMBL/GenBank/DDBJ databases">
        <authorList>
            <person name="King R."/>
        </authorList>
    </citation>
    <scope>NUCLEOTIDE SEQUENCE</scope>
</reference>
<feature type="transmembrane region" description="Helical" evidence="2">
    <location>
        <begin position="386"/>
        <end position="402"/>
    </location>
</feature>
<feature type="signal peptide" evidence="3">
    <location>
        <begin position="1"/>
        <end position="19"/>
    </location>
</feature>